<dbReference type="RefSeq" id="XP_003649445.1">
    <property type="nucleotide sequence ID" value="XM_003649397.1"/>
</dbReference>
<dbReference type="AlphaFoldDB" id="G2QWU5"/>
<dbReference type="OrthoDB" id="4590259at2759"/>
<reference evidence="2 3" key="1">
    <citation type="journal article" date="2011" name="Nat. Biotechnol.">
        <title>Comparative genomic analysis of the thermophilic biomass-degrading fungi Myceliophthora thermophila and Thielavia terrestris.</title>
        <authorList>
            <person name="Berka R.M."/>
            <person name="Grigoriev I.V."/>
            <person name="Otillar R."/>
            <person name="Salamov A."/>
            <person name="Grimwood J."/>
            <person name="Reid I."/>
            <person name="Ishmael N."/>
            <person name="John T."/>
            <person name="Darmond C."/>
            <person name="Moisan M.-C."/>
            <person name="Henrissat B."/>
            <person name="Coutinho P.M."/>
            <person name="Lombard V."/>
            <person name="Natvig D.O."/>
            <person name="Lindquist E."/>
            <person name="Schmutz J."/>
            <person name="Lucas S."/>
            <person name="Harris P."/>
            <person name="Powlowski J."/>
            <person name="Bellemare A."/>
            <person name="Taylor D."/>
            <person name="Butler G."/>
            <person name="de Vries R.P."/>
            <person name="Allijn I.E."/>
            <person name="van den Brink J."/>
            <person name="Ushinsky S."/>
            <person name="Storms R."/>
            <person name="Powell A.J."/>
            <person name="Paulsen I.T."/>
            <person name="Elbourne L.D.H."/>
            <person name="Baker S.E."/>
            <person name="Magnuson J."/>
            <person name="LaBoissiere S."/>
            <person name="Clutterbuck A.J."/>
            <person name="Martinez D."/>
            <person name="Wogulis M."/>
            <person name="de Leon A.L."/>
            <person name="Rey M.W."/>
            <person name="Tsang A."/>
        </authorList>
    </citation>
    <scope>NUCLEOTIDE SEQUENCE [LARGE SCALE GENOMIC DNA]</scope>
    <source>
        <strain evidence="3">ATCC 38088 / NRRL 8126</strain>
    </source>
</reference>
<proteinExistence type="predicted"/>
<evidence type="ECO:0000313" key="3">
    <source>
        <dbReference type="Proteomes" id="UP000008181"/>
    </source>
</evidence>
<organism evidence="2 3">
    <name type="scientific">Thermothielavioides terrestris (strain ATCC 38088 / NRRL 8126)</name>
    <name type="common">Thielavia terrestris</name>
    <dbReference type="NCBI Taxonomy" id="578455"/>
    <lineage>
        <taxon>Eukaryota</taxon>
        <taxon>Fungi</taxon>
        <taxon>Dikarya</taxon>
        <taxon>Ascomycota</taxon>
        <taxon>Pezizomycotina</taxon>
        <taxon>Sordariomycetes</taxon>
        <taxon>Sordariomycetidae</taxon>
        <taxon>Sordariales</taxon>
        <taxon>Chaetomiaceae</taxon>
        <taxon>Thermothielavioides</taxon>
        <taxon>Thermothielavioides terrestris</taxon>
    </lineage>
</organism>
<name>G2QWU5_THETT</name>
<sequence length="249" mass="27418">MALGSFVLSLIATAVTFQVGSLLSSLLVTSSGSVINRPNVFPQAVHARNITPIGPQQLRWDGPVWSDKPDQTLWVNDIDDLWNQILALNPQWVEMLPDPGETMKDYGTRHCGPESNLATGDSSKISELLTKLGSLRGSWSIKEEWCHRLGCSDNAGIYWCNTNKWAIRAEGLRLYTHGVHVRDLCCHRSDGSLYANDPISGWEMFPDSDNEAAHSYVAIGYGSCSDPRSAPPSFPLIHRYPGSYGNCPA</sequence>
<evidence type="ECO:0000313" key="2">
    <source>
        <dbReference type="EMBL" id="AEO63109.1"/>
    </source>
</evidence>
<protein>
    <submittedName>
        <fullName evidence="2">Uncharacterized protein</fullName>
    </submittedName>
</protein>
<dbReference type="eggNOG" id="ENOG502R71Y">
    <property type="taxonomic scope" value="Eukaryota"/>
</dbReference>
<accession>G2QWU5</accession>
<keyword evidence="3" id="KW-1185">Reference proteome</keyword>
<evidence type="ECO:0000256" key="1">
    <source>
        <dbReference type="SAM" id="SignalP"/>
    </source>
</evidence>
<gene>
    <name evidence="2" type="ORF">THITE_2084620</name>
</gene>
<feature type="chain" id="PRO_5003436716" evidence="1">
    <location>
        <begin position="17"/>
        <end position="249"/>
    </location>
</feature>
<feature type="signal peptide" evidence="1">
    <location>
        <begin position="1"/>
        <end position="16"/>
    </location>
</feature>
<dbReference type="Proteomes" id="UP000008181">
    <property type="component" value="Chromosome 1"/>
</dbReference>
<dbReference type="GeneID" id="11515614"/>
<keyword evidence="1" id="KW-0732">Signal</keyword>
<dbReference type="KEGG" id="ttt:THITE_2084620"/>
<dbReference type="EMBL" id="CP003009">
    <property type="protein sequence ID" value="AEO63109.1"/>
    <property type="molecule type" value="Genomic_DNA"/>
</dbReference>
<dbReference type="HOGENOM" id="CLU_1116403_0_0_1"/>